<accession>A0A9N9R4Z5</accession>
<dbReference type="Proteomes" id="UP001153714">
    <property type="component" value="Chromosome 20"/>
</dbReference>
<name>A0A9N9R4Z5_9NEOP</name>
<dbReference type="EMBL" id="OU893351">
    <property type="protein sequence ID" value="CAG9789632.1"/>
    <property type="molecule type" value="Genomic_DNA"/>
</dbReference>
<gene>
    <name evidence="1" type="ORF">DIATSA_LOCUS7351</name>
</gene>
<sequence>MPASTQMNLDSELDDIDIGDGGGDELTVAQQLDKEIQKTMTTVQKSGINTDLESIIRVEMCIYDSAGGGREVFLTAAYNYLLSIMPTSVEAERTFSSAALRPMFIEELKRLEEEGVVTKENGHTTLLFAGLPDIYKPMIMTIENSALRSMLIEDIKRSEEEGVVTKENGHTTLLFAGLPDIYKPMIMTIENSALRSMLIEDIKRSEEEGVVTKEIGQTTLLFAGLPDIYKPMIMTIENSGMSITVKPQILDPPM</sequence>
<dbReference type="OrthoDB" id="8124016at2759"/>
<evidence type="ECO:0000313" key="1">
    <source>
        <dbReference type="EMBL" id="CAG9789632.1"/>
    </source>
</evidence>
<reference evidence="1" key="2">
    <citation type="submission" date="2022-10" db="EMBL/GenBank/DDBJ databases">
        <authorList>
            <consortium name="ENA_rothamsted_submissions"/>
            <consortium name="culmorum"/>
            <person name="King R."/>
        </authorList>
    </citation>
    <scope>NUCLEOTIDE SEQUENCE</scope>
</reference>
<organism evidence="1 2">
    <name type="scientific">Diatraea saccharalis</name>
    <name type="common">sugarcane borer</name>
    <dbReference type="NCBI Taxonomy" id="40085"/>
    <lineage>
        <taxon>Eukaryota</taxon>
        <taxon>Metazoa</taxon>
        <taxon>Ecdysozoa</taxon>
        <taxon>Arthropoda</taxon>
        <taxon>Hexapoda</taxon>
        <taxon>Insecta</taxon>
        <taxon>Pterygota</taxon>
        <taxon>Neoptera</taxon>
        <taxon>Endopterygota</taxon>
        <taxon>Lepidoptera</taxon>
        <taxon>Glossata</taxon>
        <taxon>Ditrysia</taxon>
        <taxon>Pyraloidea</taxon>
        <taxon>Crambidae</taxon>
        <taxon>Crambinae</taxon>
        <taxon>Diatraea</taxon>
    </lineage>
</organism>
<reference evidence="1" key="1">
    <citation type="submission" date="2021-12" db="EMBL/GenBank/DDBJ databases">
        <authorList>
            <person name="King R."/>
        </authorList>
    </citation>
    <scope>NUCLEOTIDE SEQUENCE</scope>
</reference>
<dbReference type="AlphaFoldDB" id="A0A9N9R4Z5"/>
<keyword evidence="2" id="KW-1185">Reference proteome</keyword>
<protein>
    <submittedName>
        <fullName evidence="1">Uncharacterized protein</fullName>
    </submittedName>
</protein>
<evidence type="ECO:0000313" key="2">
    <source>
        <dbReference type="Proteomes" id="UP001153714"/>
    </source>
</evidence>
<proteinExistence type="predicted"/>